<evidence type="ECO:0000256" key="1">
    <source>
        <dbReference type="SAM" id="MobiDB-lite"/>
    </source>
</evidence>
<feature type="compositionally biased region" description="Basic and acidic residues" evidence="1">
    <location>
        <begin position="459"/>
        <end position="480"/>
    </location>
</feature>
<feature type="compositionally biased region" description="Polar residues" evidence="1">
    <location>
        <begin position="502"/>
        <end position="523"/>
    </location>
</feature>
<gene>
    <name evidence="3" type="ORF">TKK_017187</name>
</gene>
<keyword evidence="2" id="KW-0732">Signal</keyword>
<feature type="region of interest" description="Disordered" evidence="1">
    <location>
        <begin position="419"/>
        <end position="523"/>
    </location>
</feature>
<feature type="compositionally biased region" description="Low complexity" evidence="1">
    <location>
        <begin position="149"/>
        <end position="181"/>
    </location>
</feature>
<accession>A0ABD2W6G6</accession>
<feature type="region of interest" description="Disordered" evidence="1">
    <location>
        <begin position="315"/>
        <end position="348"/>
    </location>
</feature>
<proteinExistence type="predicted"/>
<protein>
    <submittedName>
        <fullName evidence="3">Uncharacterized protein</fullName>
    </submittedName>
</protein>
<evidence type="ECO:0000256" key="2">
    <source>
        <dbReference type="SAM" id="SignalP"/>
    </source>
</evidence>
<feature type="signal peptide" evidence="2">
    <location>
        <begin position="1"/>
        <end position="21"/>
    </location>
</feature>
<feature type="compositionally biased region" description="Basic and acidic residues" evidence="1">
    <location>
        <begin position="200"/>
        <end position="211"/>
    </location>
</feature>
<feature type="compositionally biased region" description="Basic and acidic residues" evidence="1">
    <location>
        <begin position="488"/>
        <end position="497"/>
    </location>
</feature>
<name>A0ABD2W6G6_9HYME</name>
<evidence type="ECO:0000313" key="3">
    <source>
        <dbReference type="EMBL" id="KAL3388152.1"/>
    </source>
</evidence>
<comment type="caution">
    <text evidence="3">The sequence shown here is derived from an EMBL/GenBank/DDBJ whole genome shotgun (WGS) entry which is preliminary data.</text>
</comment>
<sequence length="523" mass="57058">MARLILVRISAILLYVSLVISEPAAAVKKREPAAVGQSVGPKLTEAELAEKRRELERAAELAVERAVEKAAERAVEKALSNGNSSTITVTTKEAYSNAKAVAEEQAAPGAESTLPDDPPQVAYDRQYGYEGGYKVDTSAEAEQLGISKESVNSSVENNEEAAASGEASEAADGSAEAAAGSAEHDSYEVSDVDDDEAEGGGDKAEGDAGKDFDIGFDTDFDIDISGISSLKGDFGLKNTKTISNSYSKPKDGFPPGHLDINPEEGATILEMYASDFGGSGWSSAKQDGWVRHRPLWDDNSQQQQNVGRRYFENFGEKNPQEAKAQGKKKSQKPEEERQQPQPSEHHHRRIKLIHKRMVDNLDMYGVPLTAHSIDSSAQAGLYQFLQKEIKLPVHKKQFGAKTPAPMKVYLTIPVPYVPSRGFQKRDEKDTINLQLPYNAVPESPKSFNDELTESESESIEDKSKSSEKSSLEKRNVRSHDNFNSGSHENQEASDIKLLRPSKVQTLSNKTVTNVESTIAPTVT</sequence>
<reference evidence="3 4" key="1">
    <citation type="journal article" date="2024" name="bioRxiv">
        <title>A reference genome for Trichogramma kaykai: A tiny desert-dwelling parasitoid wasp with competing sex-ratio distorters.</title>
        <authorList>
            <person name="Culotta J."/>
            <person name="Lindsey A.R."/>
        </authorList>
    </citation>
    <scope>NUCLEOTIDE SEQUENCE [LARGE SCALE GENOMIC DNA]</scope>
    <source>
        <strain evidence="3 4">KSX58</strain>
    </source>
</reference>
<feature type="chain" id="PRO_5044818246" evidence="2">
    <location>
        <begin position="22"/>
        <end position="523"/>
    </location>
</feature>
<evidence type="ECO:0000313" key="4">
    <source>
        <dbReference type="Proteomes" id="UP001627154"/>
    </source>
</evidence>
<dbReference type="EMBL" id="JBJJXI010000136">
    <property type="protein sequence ID" value="KAL3388152.1"/>
    <property type="molecule type" value="Genomic_DNA"/>
</dbReference>
<dbReference type="AlphaFoldDB" id="A0ABD2W6G6"/>
<feature type="region of interest" description="Disordered" evidence="1">
    <location>
        <begin position="99"/>
        <end position="124"/>
    </location>
</feature>
<keyword evidence="4" id="KW-1185">Reference proteome</keyword>
<dbReference type="Proteomes" id="UP001627154">
    <property type="component" value="Unassembled WGS sequence"/>
</dbReference>
<feature type="compositionally biased region" description="Acidic residues" evidence="1">
    <location>
        <begin position="188"/>
        <end position="199"/>
    </location>
</feature>
<feature type="region of interest" description="Disordered" evidence="1">
    <location>
        <begin position="146"/>
        <end position="211"/>
    </location>
</feature>
<organism evidence="3 4">
    <name type="scientific">Trichogramma kaykai</name>
    <dbReference type="NCBI Taxonomy" id="54128"/>
    <lineage>
        <taxon>Eukaryota</taxon>
        <taxon>Metazoa</taxon>
        <taxon>Ecdysozoa</taxon>
        <taxon>Arthropoda</taxon>
        <taxon>Hexapoda</taxon>
        <taxon>Insecta</taxon>
        <taxon>Pterygota</taxon>
        <taxon>Neoptera</taxon>
        <taxon>Endopterygota</taxon>
        <taxon>Hymenoptera</taxon>
        <taxon>Apocrita</taxon>
        <taxon>Proctotrupomorpha</taxon>
        <taxon>Chalcidoidea</taxon>
        <taxon>Trichogrammatidae</taxon>
        <taxon>Trichogramma</taxon>
    </lineage>
</organism>